<proteinExistence type="predicted"/>
<dbReference type="AlphaFoldDB" id="W6PZM4"/>
<evidence type="ECO:0000313" key="2">
    <source>
        <dbReference type="Proteomes" id="UP000030686"/>
    </source>
</evidence>
<gene>
    <name evidence="1" type="ORF">PROQFM164_S01g002993</name>
</gene>
<dbReference type="OrthoDB" id="5404599at2759"/>
<keyword evidence="2" id="KW-1185">Reference proteome</keyword>
<protein>
    <submittedName>
        <fullName evidence="1">Genomic scaffold, ProqFM164S01</fullName>
    </submittedName>
</protein>
<sequence>MVCVVKILDDPVRDSITQVDTNTWLIGPFKLYRSKGYSDTSTWYDQEDDLSYTVTNAPIGSHWCMMLGMALPSEAAIAFVDRLVCEKKPGFEVPKLLYQTEYKDRYCLFLSRVQGRTLGDAWPSLDEKWRHHYANAVVDVCKFLASQECEEFRGVDGKNALEPFLVKSGAEEEYSPDNLRQFVYKWVWPAQNLCSTMPTSVLATS</sequence>
<reference evidence="1" key="1">
    <citation type="journal article" date="2014" name="Nat. Commun.">
        <title>Multiple recent horizontal transfers of a large genomic region in cheese making fungi.</title>
        <authorList>
            <person name="Cheeseman K."/>
            <person name="Ropars J."/>
            <person name="Renault P."/>
            <person name="Dupont J."/>
            <person name="Gouzy J."/>
            <person name="Branca A."/>
            <person name="Abraham A.L."/>
            <person name="Ceppi M."/>
            <person name="Conseiller E."/>
            <person name="Debuchy R."/>
            <person name="Malagnac F."/>
            <person name="Goarin A."/>
            <person name="Silar P."/>
            <person name="Lacoste S."/>
            <person name="Sallet E."/>
            <person name="Bensimon A."/>
            <person name="Giraud T."/>
            <person name="Brygoo Y."/>
        </authorList>
    </citation>
    <scope>NUCLEOTIDE SEQUENCE [LARGE SCALE GENOMIC DNA]</scope>
    <source>
        <strain evidence="1">FM164</strain>
    </source>
</reference>
<name>W6PZM4_PENRF</name>
<dbReference type="EMBL" id="HG792015">
    <property type="protein sequence ID" value="CDM29181.1"/>
    <property type="molecule type" value="Genomic_DNA"/>
</dbReference>
<accession>W6PZM4</accession>
<dbReference type="Proteomes" id="UP000030686">
    <property type="component" value="Unassembled WGS sequence"/>
</dbReference>
<organism evidence="1 2">
    <name type="scientific">Penicillium roqueforti (strain FM164)</name>
    <dbReference type="NCBI Taxonomy" id="1365484"/>
    <lineage>
        <taxon>Eukaryota</taxon>
        <taxon>Fungi</taxon>
        <taxon>Dikarya</taxon>
        <taxon>Ascomycota</taxon>
        <taxon>Pezizomycotina</taxon>
        <taxon>Eurotiomycetes</taxon>
        <taxon>Eurotiomycetidae</taxon>
        <taxon>Eurotiales</taxon>
        <taxon>Aspergillaceae</taxon>
        <taxon>Penicillium</taxon>
    </lineage>
</organism>
<evidence type="ECO:0000313" key="1">
    <source>
        <dbReference type="EMBL" id="CDM29181.1"/>
    </source>
</evidence>